<name>A0A4C1XN43_EUMVA</name>
<dbReference type="AlphaFoldDB" id="A0A4C1XN43"/>
<gene>
    <name evidence="2" type="ORF">EVAR_25125_1</name>
</gene>
<dbReference type="PANTHER" id="PTHR46060">
    <property type="entry name" value="MARINER MOS1 TRANSPOSASE-LIKE PROTEIN"/>
    <property type="match status" value="1"/>
</dbReference>
<dbReference type="Proteomes" id="UP000299102">
    <property type="component" value="Unassembled WGS sequence"/>
</dbReference>
<dbReference type="Gene3D" id="1.10.10.1450">
    <property type="match status" value="1"/>
</dbReference>
<evidence type="ECO:0000313" key="2">
    <source>
        <dbReference type="EMBL" id="GBP63974.1"/>
    </source>
</evidence>
<evidence type="ECO:0000313" key="3">
    <source>
        <dbReference type="Proteomes" id="UP000299102"/>
    </source>
</evidence>
<organism evidence="2 3">
    <name type="scientific">Eumeta variegata</name>
    <name type="common">Bagworm moth</name>
    <name type="synonym">Eumeta japonica</name>
    <dbReference type="NCBI Taxonomy" id="151549"/>
    <lineage>
        <taxon>Eukaryota</taxon>
        <taxon>Metazoa</taxon>
        <taxon>Ecdysozoa</taxon>
        <taxon>Arthropoda</taxon>
        <taxon>Hexapoda</taxon>
        <taxon>Insecta</taxon>
        <taxon>Pterygota</taxon>
        <taxon>Neoptera</taxon>
        <taxon>Endopterygota</taxon>
        <taxon>Lepidoptera</taxon>
        <taxon>Glossata</taxon>
        <taxon>Ditrysia</taxon>
        <taxon>Tineoidea</taxon>
        <taxon>Psychidae</taxon>
        <taxon>Oiketicinae</taxon>
        <taxon>Eumeta</taxon>
    </lineage>
</organism>
<keyword evidence="3" id="KW-1185">Reference proteome</keyword>
<dbReference type="EMBL" id="BGZK01000884">
    <property type="protein sequence ID" value="GBP63974.1"/>
    <property type="molecule type" value="Genomic_DNA"/>
</dbReference>
<evidence type="ECO:0000259" key="1">
    <source>
        <dbReference type="Pfam" id="PF17906"/>
    </source>
</evidence>
<dbReference type="InterPro" id="IPR041426">
    <property type="entry name" value="Mos1_HTH"/>
</dbReference>
<dbReference type="OrthoDB" id="10017160at2759"/>
<sequence>MILYDFKCNLTAQQSFARLRTVFGDEAPYNTAIYNWFAEFKRGRVNLIDEFHDGYPSTTVKTKNIDVARRVIETDRMNITNSLSCQQRRPYDLLPSFRSAPPLHEVLEMG</sequence>
<comment type="caution">
    <text evidence="2">The sequence shown here is derived from an EMBL/GenBank/DDBJ whole genome shotgun (WGS) entry which is preliminary data.</text>
</comment>
<feature type="domain" description="Mos1 transposase HTH" evidence="1">
    <location>
        <begin position="2"/>
        <end position="43"/>
    </location>
</feature>
<accession>A0A4C1XN43</accession>
<dbReference type="Pfam" id="PF17906">
    <property type="entry name" value="HTH_48"/>
    <property type="match status" value="1"/>
</dbReference>
<proteinExistence type="predicted"/>
<protein>
    <recommendedName>
        <fullName evidence="1">Mos1 transposase HTH domain-containing protein</fullName>
    </recommendedName>
</protein>
<reference evidence="2 3" key="1">
    <citation type="journal article" date="2019" name="Commun. Biol.">
        <title>The bagworm genome reveals a unique fibroin gene that provides high tensile strength.</title>
        <authorList>
            <person name="Kono N."/>
            <person name="Nakamura H."/>
            <person name="Ohtoshi R."/>
            <person name="Tomita M."/>
            <person name="Numata K."/>
            <person name="Arakawa K."/>
        </authorList>
    </citation>
    <scope>NUCLEOTIDE SEQUENCE [LARGE SCALE GENOMIC DNA]</scope>
</reference>
<dbReference type="PANTHER" id="PTHR46060:SF1">
    <property type="entry name" value="MARINER MOS1 TRANSPOSASE-LIKE PROTEIN"/>
    <property type="match status" value="1"/>
</dbReference>
<dbReference type="InterPro" id="IPR052709">
    <property type="entry name" value="Transposase-MT_Hybrid"/>
</dbReference>